<comment type="caution">
    <text evidence="8">The sequence shown here is derived from an EMBL/GenBank/DDBJ whole genome shotgun (WGS) entry which is preliminary data.</text>
</comment>
<organism evidence="8 9">
    <name type="scientific">Aestuariivirga litoralis</name>
    <dbReference type="NCBI Taxonomy" id="2650924"/>
    <lineage>
        <taxon>Bacteria</taxon>
        <taxon>Pseudomonadati</taxon>
        <taxon>Pseudomonadota</taxon>
        <taxon>Alphaproteobacteria</taxon>
        <taxon>Hyphomicrobiales</taxon>
        <taxon>Aestuariivirgaceae</taxon>
        <taxon>Aestuariivirga</taxon>
    </lineage>
</organism>
<dbReference type="PANTHER" id="PTHR43827">
    <property type="entry name" value="2,5-DIKETO-D-GLUCONIC ACID REDUCTASE"/>
    <property type="match status" value="1"/>
</dbReference>
<protein>
    <submittedName>
        <fullName evidence="8">Aldo/keto reductase</fullName>
    </submittedName>
</protein>
<evidence type="ECO:0000256" key="4">
    <source>
        <dbReference type="PIRSR" id="PIRSR000097-1"/>
    </source>
</evidence>
<dbReference type="Pfam" id="PF00248">
    <property type="entry name" value="Aldo_ket_red"/>
    <property type="match status" value="1"/>
</dbReference>
<evidence type="ECO:0000313" key="9">
    <source>
        <dbReference type="Proteomes" id="UP000248795"/>
    </source>
</evidence>
<dbReference type="PRINTS" id="PR00069">
    <property type="entry name" value="ALDKETRDTASE"/>
</dbReference>
<evidence type="ECO:0000256" key="3">
    <source>
        <dbReference type="ARBA" id="ARBA00023002"/>
    </source>
</evidence>
<sequence>MPSGPGYSRGTLFLACRFHRRALPDCQHQEICMDRFNGIPAIGLGTYPLSGAEAERCVAMALETGFRHVDTAQMYGNEKQVGRGLVSSGVPREEIFLVTKVDPSNLCQARFADSVRRSVDDLGTVPDLLLIHWPPSDGEIDGPVERLLREGERGLAKQLGVSNFSPRLMRRAQALAGGKLICNQIEFHPLLDQSAWLATARELNMVLTAYSPLARGRCMEEKVVQDIAARHGRPASEVVLRWIIQQGVAAIPMTRKRENAASNLRAAEFTLTEGEMDAISALGSRKLRLINPSWMRSWD</sequence>
<evidence type="ECO:0000256" key="6">
    <source>
        <dbReference type="PIRSR" id="PIRSR000097-3"/>
    </source>
</evidence>
<dbReference type="InterPro" id="IPR018170">
    <property type="entry name" value="Aldo/ket_reductase_CS"/>
</dbReference>
<dbReference type="PROSITE" id="PS00798">
    <property type="entry name" value="ALDOKETO_REDUCTASE_1"/>
    <property type="match status" value="1"/>
</dbReference>
<comment type="similarity">
    <text evidence="1">Belongs to the aldo/keto reductase family.</text>
</comment>
<dbReference type="InterPro" id="IPR036812">
    <property type="entry name" value="NAD(P)_OxRdtase_dom_sf"/>
</dbReference>
<dbReference type="SUPFAM" id="SSF51430">
    <property type="entry name" value="NAD(P)-linked oxidoreductase"/>
    <property type="match status" value="1"/>
</dbReference>
<feature type="site" description="Lowers pKa of active site Tyr" evidence="6">
    <location>
        <position position="100"/>
    </location>
</feature>
<evidence type="ECO:0000256" key="1">
    <source>
        <dbReference type="ARBA" id="ARBA00007905"/>
    </source>
</evidence>
<evidence type="ECO:0000256" key="2">
    <source>
        <dbReference type="ARBA" id="ARBA00022857"/>
    </source>
</evidence>
<dbReference type="InterPro" id="IPR023210">
    <property type="entry name" value="NADP_OxRdtase_dom"/>
</dbReference>
<evidence type="ECO:0000256" key="5">
    <source>
        <dbReference type="PIRSR" id="PIRSR000097-2"/>
    </source>
</evidence>
<keyword evidence="2" id="KW-0521">NADP</keyword>
<keyword evidence="3" id="KW-0560">Oxidoreductase</keyword>
<gene>
    <name evidence="8" type="ORF">DK847_05815</name>
</gene>
<proteinExistence type="inferred from homology"/>
<accession>A0A2W2AW51</accession>
<feature type="active site" description="Proton donor" evidence="4">
    <location>
        <position position="75"/>
    </location>
</feature>
<dbReference type="GO" id="GO:0051596">
    <property type="term" value="P:methylglyoxal catabolic process"/>
    <property type="evidence" value="ECO:0007669"/>
    <property type="project" value="TreeGrafter"/>
</dbReference>
<dbReference type="Gene3D" id="3.20.20.100">
    <property type="entry name" value="NADP-dependent oxidoreductase domain"/>
    <property type="match status" value="1"/>
</dbReference>
<evidence type="ECO:0000259" key="7">
    <source>
        <dbReference type="Pfam" id="PF00248"/>
    </source>
</evidence>
<dbReference type="PIRSF" id="PIRSF000097">
    <property type="entry name" value="AKR"/>
    <property type="match status" value="1"/>
</dbReference>
<dbReference type="PANTHER" id="PTHR43827:SF3">
    <property type="entry name" value="NADP-DEPENDENT OXIDOREDUCTASE DOMAIN-CONTAINING PROTEIN"/>
    <property type="match status" value="1"/>
</dbReference>
<name>A0A2W2AW51_9HYPH</name>
<feature type="domain" description="NADP-dependent oxidoreductase" evidence="7">
    <location>
        <begin position="42"/>
        <end position="282"/>
    </location>
</feature>
<dbReference type="Proteomes" id="UP000248795">
    <property type="component" value="Unassembled WGS sequence"/>
</dbReference>
<dbReference type="GO" id="GO:1990002">
    <property type="term" value="F:methylglyoxal reductase (NADPH) (acetol producing) activity"/>
    <property type="evidence" value="ECO:0007669"/>
    <property type="project" value="TreeGrafter"/>
</dbReference>
<dbReference type="EMBL" id="QKVK01000002">
    <property type="protein sequence ID" value="PZF77942.1"/>
    <property type="molecule type" value="Genomic_DNA"/>
</dbReference>
<dbReference type="AlphaFoldDB" id="A0A2W2AW51"/>
<evidence type="ECO:0000313" key="8">
    <source>
        <dbReference type="EMBL" id="PZF77942.1"/>
    </source>
</evidence>
<keyword evidence="9" id="KW-1185">Reference proteome</keyword>
<reference evidence="9" key="1">
    <citation type="submission" date="2018-06" db="EMBL/GenBank/DDBJ databases">
        <title>Aestuariibacter litoralis strain KCTC 52945T.</title>
        <authorList>
            <person name="Li X."/>
            <person name="Salam N."/>
            <person name="Li J.-L."/>
            <person name="Chen Y.-M."/>
            <person name="Yang Z.-W."/>
            <person name="Zhang L.-Y."/>
            <person name="Han M.-X."/>
            <person name="Xiao M."/>
            <person name="Li W.-J."/>
        </authorList>
    </citation>
    <scope>NUCLEOTIDE SEQUENCE [LARGE SCALE GENOMIC DNA]</scope>
    <source>
        <strain evidence="9">KCTC 52945</strain>
    </source>
</reference>
<dbReference type="PROSITE" id="PS00062">
    <property type="entry name" value="ALDOKETO_REDUCTASE_2"/>
    <property type="match status" value="1"/>
</dbReference>
<dbReference type="InterPro" id="IPR020471">
    <property type="entry name" value="AKR"/>
</dbReference>
<feature type="binding site" evidence="5">
    <location>
        <position position="132"/>
    </location>
    <ligand>
        <name>substrate</name>
    </ligand>
</feature>